<dbReference type="PROSITE" id="PS50206">
    <property type="entry name" value="RHODANESE_3"/>
    <property type="match status" value="1"/>
</dbReference>
<evidence type="ECO:0000313" key="3">
    <source>
        <dbReference type="Proteomes" id="UP000217784"/>
    </source>
</evidence>
<dbReference type="InterPro" id="IPR050229">
    <property type="entry name" value="GlpE_sulfurtransferase"/>
</dbReference>
<keyword evidence="3" id="KW-1185">Reference proteome</keyword>
<dbReference type="OrthoDB" id="135517at2157"/>
<comment type="caution">
    <text evidence="2">The sequence shown here is derived from an EMBL/GenBank/DDBJ whole genome shotgun (WGS) entry which is preliminary data.</text>
</comment>
<dbReference type="PROSITE" id="PS00380">
    <property type="entry name" value="RHODANESE_1"/>
    <property type="match status" value="1"/>
</dbReference>
<dbReference type="EMBL" id="LMVM01000001">
    <property type="protein sequence ID" value="PAV06150.1"/>
    <property type="molecule type" value="Genomic_DNA"/>
</dbReference>
<dbReference type="PANTHER" id="PTHR43031">
    <property type="entry name" value="FAD-DEPENDENT OXIDOREDUCTASE"/>
    <property type="match status" value="1"/>
</dbReference>
<reference evidence="2 3" key="1">
    <citation type="journal article" date="2017" name="BMC Genomics">
        <title>Genomic analysis of methanogenic archaea reveals a shift towards energy conservation.</title>
        <authorList>
            <person name="Gilmore S.P."/>
            <person name="Henske J.K."/>
            <person name="Sexton J.A."/>
            <person name="Solomon K.V."/>
            <person name="Seppala S."/>
            <person name="Yoo J.I."/>
            <person name="Huyett L.M."/>
            <person name="Pressman A."/>
            <person name="Cogan J.Z."/>
            <person name="Kivenson V."/>
            <person name="Peng X."/>
            <person name="Tan Y."/>
            <person name="Valentine D.L."/>
            <person name="O'Malley M.A."/>
        </authorList>
    </citation>
    <scope>NUCLEOTIDE SEQUENCE [LARGE SCALE GENOMIC DNA]</scope>
    <source>
        <strain evidence="2 3">M.o.H.</strain>
    </source>
</reference>
<dbReference type="GO" id="GO:0004792">
    <property type="term" value="F:thiosulfate-cyanide sulfurtransferase activity"/>
    <property type="evidence" value="ECO:0007669"/>
    <property type="project" value="InterPro"/>
</dbReference>
<accession>A0A2A2HA39</accession>
<dbReference type="Proteomes" id="UP000217784">
    <property type="component" value="Unassembled WGS sequence"/>
</dbReference>
<dbReference type="Pfam" id="PF00581">
    <property type="entry name" value="Rhodanese"/>
    <property type="match status" value="1"/>
</dbReference>
<dbReference type="PANTHER" id="PTHR43031:SF1">
    <property type="entry name" value="PYRIDINE NUCLEOTIDE-DISULPHIDE OXIDOREDUCTASE"/>
    <property type="match status" value="1"/>
</dbReference>
<feature type="domain" description="Rhodanese" evidence="1">
    <location>
        <begin position="19"/>
        <end position="109"/>
    </location>
</feature>
<sequence>MPRFQTITPKAAFKLMEEKGNEITILDIRPEDEFEKEHVPGAENLDYHGHHFQEKAEKLDKNKNYIIYCKSGARGEYFMGKMKESGFNEAYNILGGFVAWKISKLPLVGETE</sequence>
<dbReference type="AlphaFoldDB" id="A0A2A2HA39"/>
<protein>
    <submittedName>
        <fullName evidence="2">Sulfurtransferase</fullName>
    </submittedName>
</protein>
<dbReference type="CDD" id="cd00158">
    <property type="entry name" value="RHOD"/>
    <property type="match status" value="1"/>
</dbReference>
<name>A0A2A2HA39_METBR</name>
<gene>
    <name evidence="2" type="ORF">ASJ80_15065</name>
</gene>
<dbReference type="Gene3D" id="3.40.250.10">
    <property type="entry name" value="Rhodanese-like domain"/>
    <property type="match status" value="1"/>
</dbReference>
<evidence type="ECO:0000313" key="2">
    <source>
        <dbReference type="EMBL" id="PAV06150.1"/>
    </source>
</evidence>
<evidence type="ECO:0000259" key="1">
    <source>
        <dbReference type="PROSITE" id="PS50206"/>
    </source>
</evidence>
<dbReference type="RefSeq" id="WP_069583593.1">
    <property type="nucleotide sequence ID" value="NZ_LMVM01000001.1"/>
</dbReference>
<dbReference type="InterPro" id="IPR036873">
    <property type="entry name" value="Rhodanese-like_dom_sf"/>
</dbReference>
<organism evidence="2 3">
    <name type="scientific">Methanobacterium bryantii</name>
    <dbReference type="NCBI Taxonomy" id="2161"/>
    <lineage>
        <taxon>Archaea</taxon>
        <taxon>Methanobacteriati</taxon>
        <taxon>Methanobacteriota</taxon>
        <taxon>Methanomada group</taxon>
        <taxon>Methanobacteria</taxon>
        <taxon>Methanobacteriales</taxon>
        <taxon>Methanobacteriaceae</taxon>
        <taxon>Methanobacterium</taxon>
    </lineage>
</organism>
<keyword evidence="2" id="KW-0808">Transferase</keyword>
<dbReference type="SUPFAM" id="SSF52821">
    <property type="entry name" value="Rhodanese/Cell cycle control phosphatase"/>
    <property type="match status" value="1"/>
</dbReference>
<dbReference type="InterPro" id="IPR001763">
    <property type="entry name" value="Rhodanese-like_dom"/>
</dbReference>
<dbReference type="SMART" id="SM00450">
    <property type="entry name" value="RHOD"/>
    <property type="match status" value="1"/>
</dbReference>
<dbReference type="InterPro" id="IPR001307">
    <property type="entry name" value="Thiosulphate_STrfase_CS"/>
</dbReference>
<proteinExistence type="predicted"/>